<name>A0A1W1YSV6_9LACT</name>
<dbReference type="GO" id="GO:0051301">
    <property type="term" value="P:cell division"/>
    <property type="evidence" value="ECO:0007669"/>
    <property type="project" value="UniProtKB-KW"/>
</dbReference>
<comment type="subcellular location">
    <subcellularLocation>
        <location evidence="10 11">Cytoplasm</location>
    </subcellularLocation>
</comment>
<dbReference type="PANTHER" id="PTHR43024">
    <property type="entry name" value="UDP-N-ACETYLMURAMOYL-TRIPEPTIDE--D-ALANYL-D-ALANINE LIGASE"/>
    <property type="match status" value="1"/>
</dbReference>
<comment type="catalytic activity">
    <reaction evidence="11">
        <text>D-alanyl-D-alanine + UDP-N-acetyl-alpha-D-muramoyl-L-alanyl-gamma-D-glutamyl-meso-2,6-diaminopimelate + ATP = UDP-N-acetyl-alpha-D-muramoyl-L-alanyl-gamma-D-glutamyl-meso-2,6-diaminopimeloyl-D-alanyl-D-alanine + ADP + phosphate + H(+)</text>
        <dbReference type="Rhea" id="RHEA:28374"/>
        <dbReference type="ChEBI" id="CHEBI:15378"/>
        <dbReference type="ChEBI" id="CHEBI:30616"/>
        <dbReference type="ChEBI" id="CHEBI:43474"/>
        <dbReference type="ChEBI" id="CHEBI:57822"/>
        <dbReference type="ChEBI" id="CHEBI:61386"/>
        <dbReference type="ChEBI" id="CHEBI:83905"/>
        <dbReference type="ChEBI" id="CHEBI:456216"/>
        <dbReference type="EC" id="6.3.2.10"/>
    </reaction>
</comment>
<protein>
    <recommendedName>
        <fullName evidence="10 11">UDP-N-acetylmuramoyl-tripeptide--D-alanyl-D-alanine ligase</fullName>
        <ecNumber evidence="10 11">6.3.2.10</ecNumber>
    </recommendedName>
    <alternativeName>
        <fullName evidence="10">D-alanyl-D-alanine-adding enzyme</fullName>
    </alternativeName>
</protein>
<dbReference type="InterPro" id="IPR036615">
    <property type="entry name" value="Mur_ligase_C_dom_sf"/>
</dbReference>
<dbReference type="Pfam" id="PF08245">
    <property type="entry name" value="Mur_ligase_M"/>
    <property type="match status" value="1"/>
</dbReference>
<dbReference type="InterPro" id="IPR005863">
    <property type="entry name" value="UDP-N-AcMur_synth"/>
</dbReference>
<dbReference type="GO" id="GO:0047480">
    <property type="term" value="F:UDP-N-acetylmuramoyl-tripeptide-D-alanyl-D-alanine ligase activity"/>
    <property type="evidence" value="ECO:0007669"/>
    <property type="project" value="UniProtKB-UniRule"/>
</dbReference>
<dbReference type="SUPFAM" id="SSF53244">
    <property type="entry name" value="MurD-like peptide ligases, peptide-binding domain"/>
    <property type="match status" value="1"/>
</dbReference>
<dbReference type="OrthoDB" id="9801978at2"/>
<keyword evidence="5 10" id="KW-0067">ATP-binding</keyword>
<dbReference type="InterPro" id="IPR051046">
    <property type="entry name" value="MurCDEF_CellWall_CoF430Synth"/>
</dbReference>
<dbReference type="UniPathway" id="UPA00219"/>
<dbReference type="EMBL" id="FWXK01000004">
    <property type="protein sequence ID" value="SMC38798.1"/>
    <property type="molecule type" value="Genomic_DNA"/>
</dbReference>
<evidence type="ECO:0000256" key="5">
    <source>
        <dbReference type="ARBA" id="ARBA00022840"/>
    </source>
</evidence>
<dbReference type="GO" id="GO:0071555">
    <property type="term" value="P:cell wall organization"/>
    <property type="evidence" value="ECO:0007669"/>
    <property type="project" value="UniProtKB-KW"/>
</dbReference>
<evidence type="ECO:0000259" key="12">
    <source>
        <dbReference type="Pfam" id="PF01225"/>
    </source>
</evidence>
<dbReference type="InterPro" id="IPR035911">
    <property type="entry name" value="MurE/MurF_N"/>
</dbReference>
<dbReference type="GO" id="GO:0008766">
    <property type="term" value="F:UDP-N-acetylmuramoylalanyl-D-glutamyl-2,6-diaminopimelate-D-alanyl-D-alanine ligase activity"/>
    <property type="evidence" value="ECO:0007669"/>
    <property type="project" value="RHEA"/>
</dbReference>
<dbReference type="GO" id="GO:0009252">
    <property type="term" value="P:peptidoglycan biosynthetic process"/>
    <property type="evidence" value="ECO:0007669"/>
    <property type="project" value="UniProtKB-UniRule"/>
</dbReference>
<comment type="pathway">
    <text evidence="10 11">Cell wall biogenesis; peptidoglycan biosynthesis.</text>
</comment>
<dbReference type="Gene3D" id="3.90.190.20">
    <property type="entry name" value="Mur ligase, C-terminal domain"/>
    <property type="match status" value="1"/>
</dbReference>
<proteinExistence type="inferred from homology"/>
<evidence type="ECO:0000256" key="10">
    <source>
        <dbReference type="HAMAP-Rule" id="MF_02019"/>
    </source>
</evidence>
<evidence type="ECO:0000259" key="13">
    <source>
        <dbReference type="Pfam" id="PF02875"/>
    </source>
</evidence>
<dbReference type="GO" id="GO:0005524">
    <property type="term" value="F:ATP binding"/>
    <property type="evidence" value="ECO:0007669"/>
    <property type="project" value="UniProtKB-UniRule"/>
</dbReference>
<dbReference type="Proteomes" id="UP000243884">
    <property type="component" value="Unassembled WGS sequence"/>
</dbReference>
<dbReference type="InterPro" id="IPR013221">
    <property type="entry name" value="Mur_ligase_cen"/>
</dbReference>
<accession>A0A1W1YSV6</accession>
<dbReference type="PANTHER" id="PTHR43024:SF1">
    <property type="entry name" value="UDP-N-ACETYLMURAMOYL-TRIPEPTIDE--D-ALANYL-D-ALANINE LIGASE"/>
    <property type="match status" value="1"/>
</dbReference>
<dbReference type="InterPro" id="IPR004101">
    <property type="entry name" value="Mur_ligase_C"/>
</dbReference>
<evidence type="ECO:0000256" key="9">
    <source>
        <dbReference type="ARBA" id="ARBA00023316"/>
    </source>
</evidence>
<feature type="domain" description="Mur ligase N-terminal catalytic" evidence="12">
    <location>
        <begin position="27"/>
        <end position="97"/>
    </location>
</feature>
<comment type="catalytic activity">
    <reaction evidence="10">
        <text>UDP-N-acetyl-alpha-D-muramoyl-L-alanyl-gamma-D-glutamyl-L-lysine + D-alanyl-D-alanine + ATP = UDP-N-acetyl-alpha-D-muramoyl-L-alanyl-gamma-D-glutamyl-L-lysyl-D-alanyl-D-alanine + ADP + phosphate + H(+)</text>
        <dbReference type="Rhea" id="RHEA:16085"/>
        <dbReference type="ChEBI" id="CHEBI:15378"/>
        <dbReference type="ChEBI" id="CHEBI:30616"/>
        <dbReference type="ChEBI" id="CHEBI:43474"/>
        <dbReference type="ChEBI" id="CHEBI:57822"/>
        <dbReference type="ChEBI" id="CHEBI:70758"/>
        <dbReference type="ChEBI" id="CHEBI:83903"/>
        <dbReference type="ChEBI" id="CHEBI:456216"/>
        <dbReference type="EC" id="6.3.2.10"/>
    </reaction>
</comment>
<feature type="binding site" evidence="10">
    <location>
        <begin position="112"/>
        <end position="118"/>
    </location>
    <ligand>
        <name>ATP</name>
        <dbReference type="ChEBI" id="CHEBI:30616"/>
    </ligand>
</feature>
<dbReference type="InterPro" id="IPR000713">
    <property type="entry name" value="Mur_ligase_N"/>
</dbReference>
<comment type="function">
    <text evidence="10 11">Involved in cell wall formation. Catalyzes the final step in the synthesis of UDP-N-acetylmuramoyl-pentapeptide, the precursor of murein.</text>
</comment>
<dbReference type="GO" id="GO:0005737">
    <property type="term" value="C:cytoplasm"/>
    <property type="evidence" value="ECO:0007669"/>
    <property type="project" value="UniProtKB-SubCell"/>
</dbReference>
<evidence type="ECO:0000256" key="2">
    <source>
        <dbReference type="ARBA" id="ARBA00022598"/>
    </source>
</evidence>
<gene>
    <name evidence="10" type="primary">murF</name>
    <name evidence="15" type="ORF">SAMN04487984_0869</name>
</gene>
<dbReference type="EC" id="6.3.2.10" evidence="10 11"/>
<dbReference type="RefSeq" id="WP_084098956.1">
    <property type="nucleotide sequence ID" value="NZ_FWXK01000004.1"/>
</dbReference>
<evidence type="ECO:0000313" key="16">
    <source>
        <dbReference type="Proteomes" id="UP000243884"/>
    </source>
</evidence>
<reference evidence="16" key="1">
    <citation type="submission" date="2017-04" db="EMBL/GenBank/DDBJ databases">
        <authorList>
            <person name="Varghese N."/>
            <person name="Submissions S."/>
        </authorList>
    </citation>
    <scope>NUCLEOTIDE SEQUENCE [LARGE SCALE GENOMIC DNA]</scope>
    <source>
        <strain evidence="16">DSM 21500</strain>
    </source>
</reference>
<keyword evidence="6 10" id="KW-0133">Cell shape</keyword>
<keyword evidence="7 10" id="KW-0573">Peptidoglycan synthesis</keyword>
<evidence type="ECO:0000256" key="6">
    <source>
        <dbReference type="ARBA" id="ARBA00022960"/>
    </source>
</evidence>
<evidence type="ECO:0000256" key="7">
    <source>
        <dbReference type="ARBA" id="ARBA00022984"/>
    </source>
</evidence>
<evidence type="ECO:0000256" key="1">
    <source>
        <dbReference type="ARBA" id="ARBA00022490"/>
    </source>
</evidence>
<evidence type="ECO:0000256" key="8">
    <source>
        <dbReference type="ARBA" id="ARBA00023306"/>
    </source>
</evidence>
<evidence type="ECO:0000256" key="4">
    <source>
        <dbReference type="ARBA" id="ARBA00022741"/>
    </source>
</evidence>
<keyword evidence="2 10" id="KW-0436">Ligase</keyword>
<dbReference type="HAMAP" id="MF_02019">
    <property type="entry name" value="MurF"/>
    <property type="match status" value="1"/>
</dbReference>
<keyword evidence="4 10" id="KW-0547">Nucleotide-binding</keyword>
<dbReference type="STRING" id="371602.SAMN04487984_0869"/>
<dbReference type="Gene3D" id="3.40.1390.10">
    <property type="entry name" value="MurE/MurF, N-terminal domain"/>
    <property type="match status" value="1"/>
</dbReference>
<comment type="similarity">
    <text evidence="10">Belongs to the MurCDEF family. MurF subfamily.</text>
</comment>
<organism evidence="15 16">
    <name type="scientific">Aerococcus suis</name>
    <dbReference type="NCBI Taxonomy" id="371602"/>
    <lineage>
        <taxon>Bacteria</taxon>
        <taxon>Bacillati</taxon>
        <taxon>Bacillota</taxon>
        <taxon>Bacilli</taxon>
        <taxon>Lactobacillales</taxon>
        <taxon>Aerococcaceae</taxon>
        <taxon>Aerococcus</taxon>
    </lineage>
</organism>
<dbReference type="NCBIfam" id="TIGR01143">
    <property type="entry name" value="murF"/>
    <property type="match status" value="1"/>
</dbReference>
<evidence type="ECO:0000256" key="3">
    <source>
        <dbReference type="ARBA" id="ARBA00022618"/>
    </source>
</evidence>
<dbReference type="SUPFAM" id="SSF53623">
    <property type="entry name" value="MurD-like peptide ligases, catalytic domain"/>
    <property type="match status" value="1"/>
</dbReference>
<dbReference type="Gene3D" id="3.40.1190.10">
    <property type="entry name" value="Mur-like, catalytic domain"/>
    <property type="match status" value="1"/>
</dbReference>
<dbReference type="Pfam" id="PF01225">
    <property type="entry name" value="Mur_ligase"/>
    <property type="match status" value="1"/>
</dbReference>
<evidence type="ECO:0000256" key="11">
    <source>
        <dbReference type="RuleBase" id="RU004136"/>
    </source>
</evidence>
<keyword evidence="1 10" id="KW-0963">Cytoplasm</keyword>
<feature type="domain" description="Mur ligase C-terminal" evidence="13">
    <location>
        <begin position="318"/>
        <end position="447"/>
    </location>
</feature>
<feature type="domain" description="Mur ligase central" evidence="14">
    <location>
        <begin position="110"/>
        <end position="296"/>
    </location>
</feature>
<evidence type="ECO:0000259" key="14">
    <source>
        <dbReference type="Pfam" id="PF08245"/>
    </source>
</evidence>
<evidence type="ECO:0000313" key="15">
    <source>
        <dbReference type="EMBL" id="SMC38798.1"/>
    </source>
</evidence>
<keyword evidence="8 10" id="KW-0131">Cell cycle</keyword>
<dbReference type="SUPFAM" id="SSF63418">
    <property type="entry name" value="MurE/MurF N-terminal domain"/>
    <property type="match status" value="1"/>
</dbReference>
<dbReference type="InterPro" id="IPR036565">
    <property type="entry name" value="Mur-like_cat_sf"/>
</dbReference>
<sequence length="467" mass="51222">MKPLQINEIVKAVEAIDYTSDQRLMTVESVSFDSRESKPNSLFVPLQGQTDGHQYIDKAIANGATAAFWSLPMAQAPKDIAIIQVEDTLVAMQKLAQYYLEVIQPKVIGITGSAGKTTTKDMTAAVLSANFNVHKTEGNYNNEIGLPYTILAMPENTEILVLEMGMSGPGEIRFLSQLAKPDIAIITMIGESHIEYLGSRENIAKAKLEICDGLAPDGTLIYPGNEPLLTQFMPKDLSARQLTVGLSEEQNVYAVDMDLDQQHVRFTTNLSPTFEMDIPVTGAYNVQNALYALATAYTLGLSIEQVHDKLAHFQLTANRMEWLPGYNESQLLNDAYNANPSAMRAVVDNLAQLPIEDHAKRVLVLGDMLELGPNSPQWHASIAEVISSDAYQTIFLYGKEMKALYEALLAKGFDTTNVQHFVDDREALIKAVKSVLAPDDLVLIKASNGTGLLEVVEALKVQASSEE</sequence>
<keyword evidence="9 10" id="KW-0961">Cell wall biogenesis/degradation</keyword>
<dbReference type="Pfam" id="PF02875">
    <property type="entry name" value="Mur_ligase_C"/>
    <property type="match status" value="1"/>
</dbReference>
<dbReference type="GO" id="GO:0008360">
    <property type="term" value="P:regulation of cell shape"/>
    <property type="evidence" value="ECO:0007669"/>
    <property type="project" value="UniProtKB-KW"/>
</dbReference>
<keyword evidence="16" id="KW-1185">Reference proteome</keyword>
<keyword evidence="3 10" id="KW-0132">Cell division</keyword>
<dbReference type="AlphaFoldDB" id="A0A1W1YSV6"/>